<feature type="region of interest" description="Disordered" evidence="1">
    <location>
        <begin position="138"/>
        <end position="208"/>
    </location>
</feature>
<dbReference type="AlphaFoldDB" id="A0A9P9L4J3"/>
<keyword evidence="3" id="KW-1185">Reference proteome</keyword>
<proteinExistence type="predicted"/>
<organism evidence="2 3">
    <name type="scientific">Fusarium solani</name>
    <name type="common">Filamentous fungus</name>
    <dbReference type="NCBI Taxonomy" id="169388"/>
    <lineage>
        <taxon>Eukaryota</taxon>
        <taxon>Fungi</taxon>
        <taxon>Dikarya</taxon>
        <taxon>Ascomycota</taxon>
        <taxon>Pezizomycotina</taxon>
        <taxon>Sordariomycetes</taxon>
        <taxon>Hypocreomycetidae</taxon>
        <taxon>Hypocreales</taxon>
        <taxon>Nectriaceae</taxon>
        <taxon>Fusarium</taxon>
        <taxon>Fusarium solani species complex</taxon>
    </lineage>
</organism>
<name>A0A9P9L4J3_FUSSL</name>
<evidence type="ECO:0000256" key="1">
    <source>
        <dbReference type="SAM" id="MobiDB-lite"/>
    </source>
</evidence>
<evidence type="ECO:0000313" key="2">
    <source>
        <dbReference type="EMBL" id="KAH7273843.1"/>
    </source>
</evidence>
<accession>A0A9P9L4J3</accession>
<sequence length="208" mass="23029">MSSPAGLTASVAQLWRGRQSHKVGGTHRVRPTIQARRLFSEAWGEGEAWGHRLCRRLLGPCCKGLMILEPLLLLLGERVKECGVASAWLLMGRTTNRSQCARRNGEAVWASKQANLTHKIICRGATDNVGRIQRMRSRLEDLDSAGKGKATREPNGGQDASDTNIIGEDRRDDVQEASEEMRRVGKRQHERGMMSQTQDDDGRTGASL</sequence>
<protein>
    <submittedName>
        <fullName evidence="2">Uncharacterized protein</fullName>
    </submittedName>
</protein>
<feature type="compositionally biased region" description="Basic and acidic residues" evidence="1">
    <location>
        <begin position="138"/>
        <end position="152"/>
    </location>
</feature>
<comment type="caution">
    <text evidence="2">The sequence shown here is derived from an EMBL/GenBank/DDBJ whole genome shotgun (WGS) entry which is preliminary data.</text>
</comment>
<dbReference type="EMBL" id="JAGTJS010000002">
    <property type="protein sequence ID" value="KAH7273843.1"/>
    <property type="molecule type" value="Genomic_DNA"/>
</dbReference>
<feature type="compositionally biased region" description="Basic and acidic residues" evidence="1">
    <location>
        <begin position="167"/>
        <end position="183"/>
    </location>
</feature>
<reference evidence="2" key="1">
    <citation type="journal article" date="2021" name="Nat. Commun.">
        <title>Genetic determinants of endophytism in the Arabidopsis root mycobiome.</title>
        <authorList>
            <person name="Mesny F."/>
            <person name="Miyauchi S."/>
            <person name="Thiergart T."/>
            <person name="Pickel B."/>
            <person name="Atanasova L."/>
            <person name="Karlsson M."/>
            <person name="Huettel B."/>
            <person name="Barry K.W."/>
            <person name="Haridas S."/>
            <person name="Chen C."/>
            <person name="Bauer D."/>
            <person name="Andreopoulos W."/>
            <person name="Pangilinan J."/>
            <person name="LaButti K."/>
            <person name="Riley R."/>
            <person name="Lipzen A."/>
            <person name="Clum A."/>
            <person name="Drula E."/>
            <person name="Henrissat B."/>
            <person name="Kohler A."/>
            <person name="Grigoriev I.V."/>
            <person name="Martin F.M."/>
            <person name="Hacquard S."/>
        </authorList>
    </citation>
    <scope>NUCLEOTIDE SEQUENCE</scope>
    <source>
        <strain evidence="2">FSSC 5 MPI-SDFR-AT-0091</strain>
    </source>
</reference>
<dbReference type="Proteomes" id="UP000736672">
    <property type="component" value="Unassembled WGS sequence"/>
</dbReference>
<gene>
    <name evidence="2" type="ORF">B0J15DRAFT_520219</name>
</gene>
<evidence type="ECO:0000313" key="3">
    <source>
        <dbReference type="Proteomes" id="UP000736672"/>
    </source>
</evidence>